<feature type="domain" description="Capsule synthesis protein CapA" evidence="3">
    <location>
        <begin position="131"/>
        <end position="394"/>
    </location>
</feature>
<dbReference type="EMBL" id="FPAZ01000015">
    <property type="protein sequence ID" value="SFT91171.1"/>
    <property type="molecule type" value="Genomic_DNA"/>
</dbReference>
<dbReference type="InterPro" id="IPR019079">
    <property type="entry name" value="Capsule_synth_CapA"/>
</dbReference>
<evidence type="ECO:0000256" key="1">
    <source>
        <dbReference type="ARBA" id="ARBA00005662"/>
    </source>
</evidence>
<protein>
    <submittedName>
        <fullName evidence="4">Poly-gamma-glutamate biosynthesis protein CapA/YwtB (Capsule formation), metallophosphatase superfamily</fullName>
    </submittedName>
</protein>
<dbReference type="PANTHER" id="PTHR33393">
    <property type="entry name" value="POLYGLUTAMINE SYNTHESIS ACCESSORY PROTEIN RV0574C-RELATED"/>
    <property type="match status" value="1"/>
</dbReference>
<keyword evidence="5" id="KW-1185">Reference proteome</keyword>
<reference evidence="4 5" key="1">
    <citation type="submission" date="2016-10" db="EMBL/GenBank/DDBJ databases">
        <authorList>
            <person name="Varghese N."/>
            <person name="Submissions S."/>
        </authorList>
    </citation>
    <scope>NUCLEOTIDE SEQUENCE [LARGE SCALE GENOMIC DNA]</scope>
    <source>
        <strain evidence="4 5">CGMCC 1.8499</strain>
    </source>
</reference>
<dbReference type="Pfam" id="PF09587">
    <property type="entry name" value="PGA_cap"/>
    <property type="match status" value="1"/>
</dbReference>
<evidence type="ECO:0000256" key="2">
    <source>
        <dbReference type="SAM" id="SignalP"/>
    </source>
</evidence>
<evidence type="ECO:0000313" key="4">
    <source>
        <dbReference type="EMBL" id="SFT91171.1"/>
    </source>
</evidence>
<keyword evidence="2" id="KW-0732">Signal</keyword>
<accession>A0ABY1GWB9</accession>
<dbReference type="InterPro" id="IPR052169">
    <property type="entry name" value="CW_Biosynth-Accessory"/>
</dbReference>
<dbReference type="InterPro" id="IPR029052">
    <property type="entry name" value="Metallo-depent_PP-like"/>
</dbReference>
<dbReference type="CDD" id="cd07381">
    <property type="entry name" value="MPP_CapA"/>
    <property type="match status" value="1"/>
</dbReference>
<feature type="chain" id="PRO_5047546880" evidence="2">
    <location>
        <begin position="19"/>
        <end position="738"/>
    </location>
</feature>
<dbReference type="SUPFAM" id="SSF56300">
    <property type="entry name" value="Metallo-dependent phosphatases"/>
    <property type="match status" value="1"/>
</dbReference>
<gene>
    <name evidence="4" type="ORF">SAMN04487854_11546</name>
</gene>
<name>A0ABY1GWB9_9GAMM</name>
<comment type="caution">
    <text evidence="4">The sequence shown here is derived from an EMBL/GenBank/DDBJ whole genome shotgun (WGS) entry which is preliminary data.</text>
</comment>
<dbReference type="RefSeq" id="WP_083422924.1">
    <property type="nucleotide sequence ID" value="NZ_FPAZ01000015.1"/>
</dbReference>
<dbReference type="PROSITE" id="PS51257">
    <property type="entry name" value="PROKAR_LIPOPROTEIN"/>
    <property type="match status" value="1"/>
</dbReference>
<comment type="similarity">
    <text evidence="1">Belongs to the CapA family.</text>
</comment>
<proteinExistence type="inferred from homology"/>
<dbReference type="Proteomes" id="UP000183805">
    <property type="component" value="Unassembled WGS sequence"/>
</dbReference>
<sequence>MFKVVVSFLLLFVCLGLAACKVKDPNEDKPQQQKQDVIDAHESLLTGHASVSLTIVNDDLTPLSNIPLTIAEQQYTTDNDGQVFIDKLGYGNHAITIQQNGYFTKVGILVNHPNSTTTQIKLHAKPATSKSLVFGGDSMFGRRYLDPSLATMGTTIPNVSDALIRPATAAADSIAITKDIASLFKYADFASVNLESPITSNPAVVHPTKEFSFFSLPDSLQGLTEIGIDYVGLGNNHIYDYLQTGLEDTLLEISNTGLLYSGAGLDEFAAFSPITAQLDTFNLVLFAATTVTGKEHELTYVTDAMKGGAADLTNAEYVQETLEKIHPSNFVIAQIHGGEEYTYSPSRFIASHLIDLSTQNTDLLIAHHPHVAQGFAVYNNVPAILGLGNLVFDQARLDTLLGVTVMVELDSQTQTVQRAFAYPIFIEDYKPRFTTGFLSHYLLRRLAEFSDDNITLIPRDNYAEVYFKKAHATKRNHKVSVEVNSQTPILDLREYAPSHAAYLSAIEVTNGTLNELTFGRDLMIFGDFEDWDNDSDAFEISRWDHSSNSVLPCTENPHNGIQALCSTRDEFDNTPSIIPFRHTMSVMKLTDENFQPMLSKQFSLFGYIQSENGGKQESLLTYTTEVDDLAFSQHQVLISEGGDRAWQSFSHDFTLPSDEFTLDQKKQPPRGVKLQFRHYAPNKGEAMTRFDDIAMISWQKSVALQNSQWNTDKMHGYDFLKVSVNDTASLTLTFTSLD</sequence>
<dbReference type="SMART" id="SM00854">
    <property type="entry name" value="PGA_cap"/>
    <property type="match status" value="1"/>
</dbReference>
<organism evidence="4 5">
    <name type="scientific">Pseudoalteromonas lipolytica</name>
    <dbReference type="NCBI Taxonomy" id="570156"/>
    <lineage>
        <taxon>Bacteria</taxon>
        <taxon>Pseudomonadati</taxon>
        <taxon>Pseudomonadota</taxon>
        <taxon>Gammaproteobacteria</taxon>
        <taxon>Alteromonadales</taxon>
        <taxon>Pseudoalteromonadaceae</taxon>
        <taxon>Pseudoalteromonas</taxon>
    </lineage>
</organism>
<dbReference type="PANTHER" id="PTHR33393:SF12">
    <property type="entry name" value="CAPSULE BIOSYNTHESIS PROTEIN CAPA"/>
    <property type="match status" value="1"/>
</dbReference>
<evidence type="ECO:0000259" key="3">
    <source>
        <dbReference type="SMART" id="SM00854"/>
    </source>
</evidence>
<evidence type="ECO:0000313" key="5">
    <source>
        <dbReference type="Proteomes" id="UP000183805"/>
    </source>
</evidence>
<feature type="signal peptide" evidence="2">
    <location>
        <begin position="1"/>
        <end position="18"/>
    </location>
</feature>